<accession>A0A6J3LZJ2</accession>
<proteinExistence type="inferred from homology"/>
<organism evidence="7">
    <name type="scientific">Dissoconium aciculare CBS 342.82</name>
    <dbReference type="NCBI Taxonomy" id="1314786"/>
    <lineage>
        <taxon>Eukaryota</taxon>
        <taxon>Fungi</taxon>
        <taxon>Dikarya</taxon>
        <taxon>Ascomycota</taxon>
        <taxon>Pezizomycotina</taxon>
        <taxon>Dothideomycetes</taxon>
        <taxon>Dothideomycetidae</taxon>
        <taxon>Mycosphaerellales</taxon>
        <taxon>Dissoconiaceae</taxon>
        <taxon>Dissoconium</taxon>
    </lineage>
</organism>
<evidence type="ECO:0000256" key="1">
    <source>
        <dbReference type="ARBA" id="ARBA00011062"/>
    </source>
</evidence>
<dbReference type="PANTHER" id="PTHR30457">
    <property type="entry name" value="5'-NUCLEOTIDASE SURE"/>
    <property type="match status" value="1"/>
</dbReference>
<keyword evidence="3" id="KW-0378">Hydrolase</keyword>
<dbReference type="InterPro" id="IPR036523">
    <property type="entry name" value="SurE-like_sf"/>
</dbReference>
<evidence type="ECO:0000256" key="3">
    <source>
        <dbReference type="ARBA" id="ARBA00022801"/>
    </source>
</evidence>
<dbReference type="SUPFAM" id="SSF64167">
    <property type="entry name" value="SurE-like"/>
    <property type="match status" value="1"/>
</dbReference>
<dbReference type="Pfam" id="PF01975">
    <property type="entry name" value="SurE"/>
    <property type="match status" value="1"/>
</dbReference>
<evidence type="ECO:0000313" key="7">
    <source>
        <dbReference type="RefSeq" id="XP_033457715.1"/>
    </source>
</evidence>
<dbReference type="AlphaFoldDB" id="A0A6J3LZJ2"/>
<reference evidence="7" key="3">
    <citation type="submission" date="2025-08" db="UniProtKB">
        <authorList>
            <consortium name="RefSeq"/>
        </authorList>
    </citation>
    <scope>IDENTIFICATION</scope>
    <source>
        <strain evidence="7">CBS 342.82</strain>
    </source>
</reference>
<keyword evidence="4" id="KW-0732">Signal</keyword>
<evidence type="ECO:0000259" key="5">
    <source>
        <dbReference type="Pfam" id="PF01975"/>
    </source>
</evidence>
<dbReference type="GO" id="GO:0046872">
    <property type="term" value="F:metal ion binding"/>
    <property type="evidence" value="ECO:0007669"/>
    <property type="project" value="UniProtKB-KW"/>
</dbReference>
<feature type="domain" description="Survival protein SurE-like phosphatase/nucleotidase" evidence="5">
    <location>
        <begin position="28"/>
        <end position="227"/>
    </location>
</feature>
<dbReference type="Proteomes" id="UP000504637">
    <property type="component" value="Unplaced"/>
</dbReference>
<feature type="signal peptide" evidence="4">
    <location>
        <begin position="1"/>
        <end position="23"/>
    </location>
</feature>
<dbReference type="PANTHER" id="PTHR30457:SF0">
    <property type="entry name" value="PHOSPHATASE, PUTATIVE (AFU_ORTHOLOGUE AFUA_4G01070)-RELATED"/>
    <property type="match status" value="1"/>
</dbReference>
<gene>
    <name evidence="7" type="ORF">K489DRAFT_323395</name>
</gene>
<dbReference type="OrthoDB" id="4018688at2759"/>
<name>A0A6J3LZJ2_9PEZI</name>
<dbReference type="InterPro" id="IPR030048">
    <property type="entry name" value="SurE"/>
</dbReference>
<sequence length="310" mass="32588">MVNSNLTKLALYVLSIAAAPAQAINVVQSNDDGWAEINIRQQYYSLTDAGFNSFISAPAVDRSGTGSSDAPPTTVGSNGCEFGSCPAGSPAVGKNESMPRFNYVNSYPVTAMRYGIQHLASTFFGNGIKPDIAVSGFNVGANLGVVTQFSGTVGAACEAVRLGVPAIAFSGSTGTQTAWNASVEGYVQTYATLATTVTRYLTAGEKPYLPRNVWLNVNFPPSNSTTCRVPLEYQFVLSRIHDAVPRITPSDVVTCNNKGRLPTETEVINTPGCYASISVGSADTKLDACAAEQEFVLGRLGVILGCLPSK</sequence>
<evidence type="ECO:0000256" key="2">
    <source>
        <dbReference type="ARBA" id="ARBA00022723"/>
    </source>
</evidence>
<comment type="similarity">
    <text evidence="1">Belongs to the SurE nucleotidase family.</text>
</comment>
<evidence type="ECO:0000313" key="6">
    <source>
        <dbReference type="Proteomes" id="UP000504637"/>
    </source>
</evidence>
<reference evidence="7" key="1">
    <citation type="submission" date="2020-01" db="EMBL/GenBank/DDBJ databases">
        <authorList>
            <consortium name="DOE Joint Genome Institute"/>
            <person name="Haridas S."/>
            <person name="Albert R."/>
            <person name="Binder M."/>
            <person name="Bloem J."/>
            <person name="Labutti K."/>
            <person name="Salamov A."/>
            <person name="Andreopoulos B."/>
            <person name="Baker S.E."/>
            <person name="Barry K."/>
            <person name="Bills G."/>
            <person name="Bluhm B.H."/>
            <person name="Cannon C."/>
            <person name="Castanera R."/>
            <person name="Culley D.E."/>
            <person name="Daum C."/>
            <person name="Ezra D."/>
            <person name="Gonzalez J.B."/>
            <person name="Henrissat B."/>
            <person name="Kuo A."/>
            <person name="Liang C."/>
            <person name="Lipzen A."/>
            <person name="Lutzoni F."/>
            <person name="Magnuson J."/>
            <person name="Mondo S."/>
            <person name="Nolan M."/>
            <person name="Ohm R."/>
            <person name="Pangilinan J."/>
            <person name="Park H.-J."/>
            <person name="Ramirez L."/>
            <person name="Alfaro M."/>
            <person name="Sun H."/>
            <person name="Tritt A."/>
            <person name="Yoshinaga Y."/>
            <person name="Zwiers L.-H."/>
            <person name="Turgeon B.G."/>
            <person name="Goodwin S.B."/>
            <person name="Spatafora J.W."/>
            <person name="Crous P.W."/>
            <person name="Grigoriev I.V."/>
        </authorList>
    </citation>
    <scope>NUCLEOTIDE SEQUENCE</scope>
    <source>
        <strain evidence="7">CBS 342.82</strain>
    </source>
</reference>
<reference evidence="7" key="2">
    <citation type="submission" date="2020-04" db="EMBL/GenBank/DDBJ databases">
        <authorList>
            <consortium name="NCBI Genome Project"/>
        </authorList>
    </citation>
    <scope>NUCLEOTIDE SEQUENCE</scope>
    <source>
        <strain evidence="7">CBS 342.82</strain>
    </source>
</reference>
<feature type="chain" id="PRO_5026996791" evidence="4">
    <location>
        <begin position="24"/>
        <end position="310"/>
    </location>
</feature>
<keyword evidence="6" id="KW-1185">Reference proteome</keyword>
<dbReference type="GeneID" id="54359495"/>
<protein>
    <submittedName>
        <fullName evidence="7">Acid phosphatase</fullName>
    </submittedName>
</protein>
<dbReference type="RefSeq" id="XP_033457715.1">
    <property type="nucleotide sequence ID" value="XM_033601695.1"/>
</dbReference>
<dbReference type="Gene3D" id="3.40.1210.10">
    <property type="entry name" value="Survival protein SurE-like phosphatase/nucleotidase"/>
    <property type="match status" value="1"/>
</dbReference>
<evidence type="ECO:0000256" key="4">
    <source>
        <dbReference type="SAM" id="SignalP"/>
    </source>
</evidence>
<keyword evidence="2" id="KW-0479">Metal-binding</keyword>
<dbReference type="InterPro" id="IPR002828">
    <property type="entry name" value="SurE-like_Pase/nucleotidase"/>
</dbReference>
<dbReference type="GO" id="GO:0008252">
    <property type="term" value="F:nucleotidase activity"/>
    <property type="evidence" value="ECO:0007669"/>
    <property type="project" value="InterPro"/>
</dbReference>